<evidence type="ECO:0000313" key="2">
    <source>
        <dbReference type="Proteomes" id="UP000622890"/>
    </source>
</evidence>
<dbReference type="Proteomes" id="UP000622890">
    <property type="component" value="Unassembled WGS sequence"/>
</dbReference>
<sequence length="83" mass="9736">MDELKQRRDQRQADKRTAKELAKLTEMYCGLPTDEFRAEIMDILSRGNELAPAEFQKMLRDFVERVNAWYPSAEIIAFPTARN</sequence>
<keyword evidence="2" id="KW-1185">Reference proteome</keyword>
<gene>
    <name evidence="1" type="ORF">JJB74_16005</name>
</gene>
<name>A0A934SZW9_9BURK</name>
<reference evidence="1" key="1">
    <citation type="submission" date="2021-01" db="EMBL/GenBank/DDBJ databases">
        <title>Genome sequence of strain Noviherbaspirillum sp. DKR-6.</title>
        <authorList>
            <person name="Chaudhary D.K."/>
        </authorList>
    </citation>
    <scope>NUCLEOTIDE SEQUENCE</scope>
    <source>
        <strain evidence="1">DKR-6</strain>
    </source>
</reference>
<dbReference type="RefSeq" id="WP_200593263.1">
    <property type="nucleotide sequence ID" value="NZ_JAEPBG010000006.1"/>
</dbReference>
<evidence type="ECO:0000313" key="1">
    <source>
        <dbReference type="EMBL" id="MBK4736127.1"/>
    </source>
</evidence>
<dbReference type="AlphaFoldDB" id="A0A934SZW9"/>
<comment type="caution">
    <text evidence="1">The sequence shown here is derived from an EMBL/GenBank/DDBJ whole genome shotgun (WGS) entry which is preliminary data.</text>
</comment>
<accession>A0A934SZW9</accession>
<dbReference type="EMBL" id="JAEPBG010000006">
    <property type="protein sequence ID" value="MBK4736127.1"/>
    <property type="molecule type" value="Genomic_DNA"/>
</dbReference>
<proteinExistence type="predicted"/>
<protein>
    <submittedName>
        <fullName evidence="1">Uncharacterized protein</fullName>
    </submittedName>
</protein>
<organism evidence="1 2">
    <name type="scientific">Noviherbaspirillum pedocola</name>
    <dbReference type="NCBI Taxonomy" id="2801341"/>
    <lineage>
        <taxon>Bacteria</taxon>
        <taxon>Pseudomonadati</taxon>
        <taxon>Pseudomonadota</taxon>
        <taxon>Betaproteobacteria</taxon>
        <taxon>Burkholderiales</taxon>
        <taxon>Oxalobacteraceae</taxon>
        <taxon>Noviherbaspirillum</taxon>
    </lineage>
</organism>